<feature type="transmembrane region" description="Helical" evidence="10">
    <location>
        <begin position="356"/>
        <end position="380"/>
    </location>
</feature>
<evidence type="ECO:0000256" key="2">
    <source>
        <dbReference type="ARBA" id="ARBA00007779"/>
    </source>
</evidence>
<evidence type="ECO:0000256" key="6">
    <source>
        <dbReference type="ARBA" id="ARBA00022989"/>
    </source>
</evidence>
<keyword evidence="5" id="KW-0106">Calcium</keyword>
<evidence type="ECO:0000256" key="7">
    <source>
        <dbReference type="ARBA" id="ARBA00023065"/>
    </source>
</evidence>
<comment type="similarity">
    <text evidence="2">Belongs to the CSC1 (TC 1.A.17) family.</text>
</comment>
<dbReference type="Proteomes" id="UP001558713">
    <property type="component" value="Unassembled WGS sequence"/>
</dbReference>
<dbReference type="PANTHER" id="PTHR13018:SF141">
    <property type="entry name" value="OS01G0950900 PROTEIN"/>
    <property type="match status" value="1"/>
</dbReference>
<dbReference type="GO" id="GO:0034220">
    <property type="term" value="P:monoatomic ion transmembrane transport"/>
    <property type="evidence" value="ECO:0007669"/>
    <property type="project" value="UniProtKB-KW"/>
</dbReference>
<accession>A0ABD1B9R1</accession>
<keyword evidence="3" id="KW-0813">Transport</keyword>
<evidence type="ECO:0000313" key="15">
    <source>
        <dbReference type="Proteomes" id="UP001558713"/>
    </source>
</evidence>
<keyword evidence="4 10" id="KW-0812">Transmembrane</keyword>
<dbReference type="Pfam" id="PF13967">
    <property type="entry name" value="RSN1_TM"/>
    <property type="match status" value="1"/>
</dbReference>
<proteinExistence type="inferred from homology"/>
<dbReference type="AlphaFoldDB" id="A0ABD1B9R1"/>
<keyword evidence="15" id="KW-1185">Reference proteome</keyword>
<comment type="caution">
    <text evidence="14">The sequence shown here is derived from an EMBL/GenBank/DDBJ whole genome shotgun (WGS) entry which is preliminary data.</text>
</comment>
<dbReference type="EMBL" id="JBANAX010000363">
    <property type="protein sequence ID" value="KAL1212529.1"/>
    <property type="molecule type" value="Genomic_DNA"/>
</dbReference>
<feature type="transmembrane region" description="Helical" evidence="10">
    <location>
        <begin position="565"/>
        <end position="582"/>
    </location>
</feature>
<feature type="domain" description="CSC1/OSCA1-like N-terminal transmembrane" evidence="12">
    <location>
        <begin position="6"/>
        <end position="169"/>
    </location>
</feature>
<evidence type="ECO:0000256" key="1">
    <source>
        <dbReference type="ARBA" id="ARBA00004141"/>
    </source>
</evidence>
<feature type="domain" description="CSC1/OSCA1-like cytosolic" evidence="13">
    <location>
        <begin position="190"/>
        <end position="343"/>
    </location>
</feature>
<comment type="subcellular location">
    <subcellularLocation>
        <location evidence="1">Membrane</location>
        <topology evidence="1">Multi-pass membrane protein</topology>
    </subcellularLocation>
</comment>
<feature type="transmembrane region" description="Helical" evidence="10">
    <location>
        <begin position="6"/>
        <end position="24"/>
    </location>
</feature>
<dbReference type="InterPro" id="IPR032880">
    <property type="entry name" value="CSC1/OSCA1-like_N"/>
</dbReference>
<evidence type="ECO:0000313" key="14">
    <source>
        <dbReference type="EMBL" id="KAL1212529.1"/>
    </source>
</evidence>
<feature type="transmembrane region" description="Helical" evidence="10">
    <location>
        <begin position="542"/>
        <end position="559"/>
    </location>
</feature>
<keyword evidence="7" id="KW-0406">Ion transport</keyword>
<feature type="transmembrane region" description="Helical" evidence="10">
    <location>
        <begin position="98"/>
        <end position="117"/>
    </location>
</feature>
<evidence type="ECO:0000256" key="3">
    <source>
        <dbReference type="ARBA" id="ARBA00022448"/>
    </source>
</evidence>
<evidence type="ECO:0000256" key="4">
    <source>
        <dbReference type="ARBA" id="ARBA00022692"/>
    </source>
</evidence>
<keyword evidence="9" id="KW-0407">Ion channel</keyword>
<evidence type="ECO:0000256" key="10">
    <source>
        <dbReference type="SAM" id="Phobius"/>
    </source>
</evidence>
<feature type="transmembrane region" description="Helical" evidence="10">
    <location>
        <begin position="504"/>
        <end position="522"/>
    </location>
</feature>
<dbReference type="InterPro" id="IPR003864">
    <property type="entry name" value="CSC1/OSCA1-like_7TM"/>
</dbReference>
<feature type="transmembrane region" description="Helical" evidence="10">
    <location>
        <begin position="148"/>
        <end position="167"/>
    </location>
</feature>
<feature type="transmembrane region" description="Helical" evidence="10">
    <location>
        <begin position="447"/>
        <end position="467"/>
    </location>
</feature>
<gene>
    <name evidence="14" type="ORF">V5N11_036102</name>
</gene>
<feature type="transmembrane region" description="Helical" evidence="10">
    <location>
        <begin position="630"/>
        <end position="647"/>
    </location>
</feature>
<feature type="transmembrane region" description="Helical" evidence="10">
    <location>
        <begin position="416"/>
        <end position="435"/>
    </location>
</feature>
<feature type="transmembrane region" description="Helical" evidence="10">
    <location>
        <begin position="603"/>
        <end position="624"/>
    </location>
</feature>
<keyword evidence="6 10" id="KW-1133">Transmembrane helix</keyword>
<evidence type="ECO:0000256" key="5">
    <source>
        <dbReference type="ARBA" id="ARBA00022837"/>
    </source>
</evidence>
<organism evidence="14 15">
    <name type="scientific">Cardamine amara subsp. amara</name>
    <dbReference type="NCBI Taxonomy" id="228776"/>
    <lineage>
        <taxon>Eukaryota</taxon>
        <taxon>Viridiplantae</taxon>
        <taxon>Streptophyta</taxon>
        <taxon>Embryophyta</taxon>
        <taxon>Tracheophyta</taxon>
        <taxon>Spermatophyta</taxon>
        <taxon>Magnoliopsida</taxon>
        <taxon>eudicotyledons</taxon>
        <taxon>Gunneridae</taxon>
        <taxon>Pentapetalae</taxon>
        <taxon>rosids</taxon>
        <taxon>malvids</taxon>
        <taxon>Brassicales</taxon>
        <taxon>Brassicaceae</taxon>
        <taxon>Cardamineae</taxon>
        <taxon>Cardamine</taxon>
    </lineage>
</organism>
<dbReference type="InterPro" id="IPR045122">
    <property type="entry name" value="Csc1-like"/>
</dbReference>
<evidence type="ECO:0000256" key="8">
    <source>
        <dbReference type="ARBA" id="ARBA00023136"/>
    </source>
</evidence>
<dbReference type="GO" id="GO:0016020">
    <property type="term" value="C:membrane"/>
    <property type="evidence" value="ECO:0007669"/>
    <property type="project" value="UniProtKB-SubCell"/>
</dbReference>
<dbReference type="Pfam" id="PF14703">
    <property type="entry name" value="PHM7_cyt"/>
    <property type="match status" value="1"/>
</dbReference>
<evidence type="ECO:0000256" key="9">
    <source>
        <dbReference type="ARBA" id="ARBA00023303"/>
    </source>
</evidence>
<name>A0ABD1B9R1_CARAN</name>
<keyword evidence="8 10" id="KW-0472">Membrane</keyword>
<dbReference type="Pfam" id="PF02714">
    <property type="entry name" value="RSN1_7TM"/>
    <property type="match status" value="1"/>
</dbReference>
<protein>
    <submittedName>
        <fullName evidence="14">CSC1-like protein</fullName>
    </submittedName>
</protein>
<evidence type="ECO:0000259" key="12">
    <source>
        <dbReference type="Pfam" id="PF13967"/>
    </source>
</evidence>
<dbReference type="PANTHER" id="PTHR13018">
    <property type="entry name" value="PROBABLE MEMBRANE PROTEIN DUF221-RELATED"/>
    <property type="match status" value="1"/>
</dbReference>
<feature type="domain" description="CSC1/OSCA1-like 7TM region" evidence="11">
    <location>
        <begin position="355"/>
        <end position="622"/>
    </location>
</feature>
<dbReference type="InterPro" id="IPR027815">
    <property type="entry name" value="CSC1/OSCA1-like_cyt"/>
</dbReference>
<evidence type="ECO:0000259" key="11">
    <source>
        <dbReference type="Pfam" id="PF02714"/>
    </source>
</evidence>
<sequence>MTPESLIASASINIGLALIALWLFSVLKKQPRNSVVYYARPLSDSDHHHQPLPLRSSFCLPRFLPSVAWIPRAFRVPEEDILRRHGLDALVLIRLFKFGIRFFLLCSLVGASLLLPVDYYNESDLPTRREYSMDAFTISNITRGSNKLWVHFSCLWFISFYALFLLYKEYKEILVRRLHQMRELRHRADHFTVLVRQIPLCPEHNTLSCAVDHFFSKHHRFSYHSHQMLYDGKDLEYLLGKQKNLKKELGDKRHTDRTALISNGSQDQHKQISTSEEKLREITNMICHLQSETMLREKELPVAFVTFKSRRSAALAAQTQQHSNPLELITEMAPEPRDVSWRNLAIPQKILPLYKIGVILAAALLTIFFAIPVTAVQGIAKYEKLKKWFPPAMAIEFIPGLSSVVTGYLPSAILKGFMYIIPYAMLGMAYLGGSISKSNEEIKACNMVFYFLMGNVFFLSLISGSLLDEIGEYLSHPRDIPSHLAAAVSAQGEFFMTYILTDGLSGFSLEILQLGLILFDIIRSFTYGRGKERTPYLFSFPYFRVIPTVSLSIMIGMIYAVVAPLMLPFLVGYFCFGYIVYFNQMEDVYETTYDTCGRFWPFIHHYIFVSIILMQITMVGLFGLKSKPSAAIATIPLIAITIAYNEYCKIRFLPSFKHFPIQTAVEIDEADEKNGEMEAHYVDAATAYNRHQPCLERVSSVESLTNLNQPLLGTDSI</sequence>
<reference evidence="14 15" key="1">
    <citation type="submission" date="2024-04" db="EMBL/GenBank/DDBJ databases">
        <title>Genome assembly C_amara_ONT_v2.</title>
        <authorList>
            <person name="Yant L."/>
            <person name="Moore C."/>
            <person name="Slenker M."/>
        </authorList>
    </citation>
    <scope>NUCLEOTIDE SEQUENCE [LARGE SCALE GENOMIC DNA]</scope>
    <source>
        <tissue evidence="14">Leaf</tissue>
    </source>
</reference>
<evidence type="ECO:0000259" key="13">
    <source>
        <dbReference type="Pfam" id="PF14703"/>
    </source>
</evidence>